<dbReference type="EMBL" id="CP061800">
    <property type="protein sequence ID" value="QTA91417.1"/>
    <property type="molecule type" value="Genomic_DNA"/>
</dbReference>
<organism evidence="1 2">
    <name type="scientific">Desulfonema magnum</name>
    <dbReference type="NCBI Taxonomy" id="45655"/>
    <lineage>
        <taxon>Bacteria</taxon>
        <taxon>Pseudomonadati</taxon>
        <taxon>Thermodesulfobacteriota</taxon>
        <taxon>Desulfobacteria</taxon>
        <taxon>Desulfobacterales</taxon>
        <taxon>Desulfococcaceae</taxon>
        <taxon>Desulfonema</taxon>
    </lineage>
</organism>
<proteinExistence type="predicted"/>
<evidence type="ECO:0000313" key="1">
    <source>
        <dbReference type="EMBL" id="QTA91417.1"/>
    </source>
</evidence>
<dbReference type="AlphaFoldDB" id="A0A975BU82"/>
<dbReference type="KEGG" id="dmm:dnm_074840"/>
<keyword evidence="2" id="KW-1185">Reference proteome</keyword>
<gene>
    <name evidence="1" type="ORF">dnm_074840</name>
</gene>
<reference evidence="1" key="1">
    <citation type="journal article" date="2021" name="Microb. Physiol.">
        <title>Proteogenomic Insights into the Physiology of Marine, Sulfate-Reducing, Filamentous Desulfonema limicola and Desulfonema magnum.</title>
        <authorList>
            <person name="Schnaars V."/>
            <person name="Wohlbrand L."/>
            <person name="Scheve S."/>
            <person name="Hinrichs C."/>
            <person name="Reinhardt R."/>
            <person name="Rabus R."/>
        </authorList>
    </citation>
    <scope>NUCLEOTIDE SEQUENCE</scope>
    <source>
        <strain evidence="1">4be13</strain>
    </source>
</reference>
<name>A0A975BU82_9BACT</name>
<protein>
    <submittedName>
        <fullName evidence="1">Uncharacterized protein</fullName>
    </submittedName>
</protein>
<evidence type="ECO:0000313" key="2">
    <source>
        <dbReference type="Proteomes" id="UP000663722"/>
    </source>
</evidence>
<dbReference type="Proteomes" id="UP000663722">
    <property type="component" value="Chromosome"/>
</dbReference>
<accession>A0A975BU82</accession>
<sequence length="76" mass="8806">MSVYFKSIEYILKSRFFLFVNIFVTGGEKPDFFMSVYSKALIENAPAMVTNPVKLVRICPSESGYNRYIFHCFSIC</sequence>